<dbReference type="EMBL" id="CBLY010000006">
    <property type="protein sequence ID" value="CDG34236.1"/>
    <property type="molecule type" value="Genomic_DNA"/>
</dbReference>
<comment type="caution">
    <text evidence="1">The sequence shown here is derived from an EMBL/GenBank/DDBJ whole genome shotgun (WGS) entry which is preliminary data.</text>
</comment>
<name>A0A7U7J1K4_9PROT</name>
<organism evidence="1 2">
    <name type="scientific">Parasaccharibacter apium</name>
    <dbReference type="NCBI Taxonomy" id="1510841"/>
    <lineage>
        <taxon>Bacteria</taxon>
        <taxon>Pseudomonadati</taxon>
        <taxon>Pseudomonadota</taxon>
        <taxon>Alphaproteobacteria</taxon>
        <taxon>Acetobacterales</taxon>
        <taxon>Acetobacteraceae</taxon>
        <taxon>Parasaccharibacter</taxon>
    </lineage>
</organism>
<dbReference type="AlphaFoldDB" id="A0A7U7J1K4"/>
<reference evidence="1 2" key="2">
    <citation type="journal article" date="2014" name="PLoS ONE">
        <title>Evolution of mitochondria reconstructed from the energy metabolism of living bacteria.</title>
        <authorList>
            <person name="Degli Esposti M."/>
            <person name="Chouaia B."/>
            <person name="Comandatore F."/>
            <person name="Crotti E."/>
            <person name="Sassera D."/>
            <person name="Lievens P.M."/>
            <person name="Daffonchio D."/>
            <person name="Bandi C."/>
        </authorList>
    </citation>
    <scope>NUCLEOTIDE SEQUENCE [LARGE SCALE GENOMIC DNA]</scope>
    <source>
        <strain evidence="2">AM169</strain>
    </source>
</reference>
<evidence type="ECO:0000313" key="1">
    <source>
        <dbReference type="EMBL" id="CDG34236.1"/>
    </source>
</evidence>
<reference evidence="1 2" key="1">
    <citation type="journal article" date="2014" name="Genome Biol. Evol.">
        <title>Acetic acid bacteria genomes reveal functional traits for adaptation to life in insect guts.</title>
        <authorList>
            <person name="Chouaia B."/>
            <person name="Gaiarsa S."/>
            <person name="Crotti E."/>
            <person name="Comandatore F."/>
            <person name="Degli Esposti M."/>
            <person name="Ricci I."/>
            <person name="Alma A."/>
            <person name="Favia G."/>
            <person name="Bandi C."/>
            <person name="Daffonchio D."/>
        </authorList>
    </citation>
    <scope>NUCLEOTIDE SEQUENCE [LARGE SCALE GENOMIC DNA]</scope>
    <source>
        <strain evidence="2">AM169</strain>
    </source>
</reference>
<accession>A0A7U7J1K4</accession>
<dbReference type="Proteomes" id="UP000027590">
    <property type="component" value="Unassembled WGS sequence"/>
</dbReference>
<gene>
    <name evidence="1" type="ORF">SACS_1498</name>
</gene>
<sequence>MVNGCLLQGSRFLFPQLFCRERGTWDGMTVSPCSCRVYK</sequence>
<evidence type="ECO:0000313" key="2">
    <source>
        <dbReference type="Proteomes" id="UP000027590"/>
    </source>
</evidence>
<protein>
    <submittedName>
        <fullName evidence="1">Uncharacterized protein</fullName>
    </submittedName>
</protein>
<proteinExistence type="predicted"/>